<gene>
    <name evidence="1" type="ORF">D4764_12G0009320</name>
</gene>
<evidence type="ECO:0000313" key="1">
    <source>
        <dbReference type="EMBL" id="TWW77542.1"/>
    </source>
</evidence>
<keyword evidence="2" id="KW-1185">Reference proteome</keyword>
<protein>
    <submittedName>
        <fullName evidence="1">Uncharacterized protein</fullName>
    </submittedName>
</protein>
<name>A0A5C6PCK3_9TELE</name>
<dbReference type="AlphaFoldDB" id="A0A5C6PCK3"/>
<sequence length="116" mass="13159">MAASWIPTQHSKGRRSRRLPRHLICAWQPADRMQRVRRHVLFIFLTSRVILHATILSCLATRSPASLHPPIITSHGLGSEPTTSCTIMSPHVSPYNHSLHEHHTFKLTTLSNTQDN</sequence>
<dbReference type="Proteomes" id="UP000324091">
    <property type="component" value="Chromosome 12"/>
</dbReference>
<proteinExistence type="predicted"/>
<reference evidence="1 2" key="1">
    <citation type="submission" date="2019-04" db="EMBL/GenBank/DDBJ databases">
        <title>Chromosome genome assembly for Takifugu flavidus.</title>
        <authorList>
            <person name="Xiao S."/>
        </authorList>
    </citation>
    <scope>NUCLEOTIDE SEQUENCE [LARGE SCALE GENOMIC DNA]</scope>
    <source>
        <strain evidence="1">HTHZ2018</strain>
        <tissue evidence="1">Muscle</tissue>
    </source>
</reference>
<dbReference type="EMBL" id="RHFK02000004">
    <property type="protein sequence ID" value="TWW77542.1"/>
    <property type="molecule type" value="Genomic_DNA"/>
</dbReference>
<organism evidence="1 2">
    <name type="scientific">Takifugu flavidus</name>
    <name type="common">sansaifugu</name>
    <dbReference type="NCBI Taxonomy" id="433684"/>
    <lineage>
        <taxon>Eukaryota</taxon>
        <taxon>Metazoa</taxon>
        <taxon>Chordata</taxon>
        <taxon>Craniata</taxon>
        <taxon>Vertebrata</taxon>
        <taxon>Euteleostomi</taxon>
        <taxon>Actinopterygii</taxon>
        <taxon>Neopterygii</taxon>
        <taxon>Teleostei</taxon>
        <taxon>Neoteleostei</taxon>
        <taxon>Acanthomorphata</taxon>
        <taxon>Eupercaria</taxon>
        <taxon>Tetraodontiformes</taxon>
        <taxon>Tetradontoidea</taxon>
        <taxon>Tetraodontidae</taxon>
        <taxon>Takifugu</taxon>
    </lineage>
</organism>
<evidence type="ECO:0000313" key="2">
    <source>
        <dbReference type="Proteomes" id="UP000324091"/>
    </source>
</evidence>
<accession>A0A5C6PCK3</accession>
<comment type="caution">
    <text evidence="1">The sequence shown here is derived from an EMBL/GenBank/DDBJ whole genome shotgun (WGS) entry which is preliminary data.</text>
</comment>